<evidence type="ECO:0000259" key="1">
    <source>
        <dbReference type="Pfam" id="PF13577"/>
    </source>
</evidence>
<evidence type="ECO:0000313" key="3">
    <source>
        <dbReference type="Proteomes" id="UP000662986"/>
    </source>
</evidence>
<proteinExistence type="predicted"/>
<gene>
    <name evidence="2" type="ORF">JWS13_33790</name>
</gene>
<dbReference type="Proteomes" id="UP000662986">
    <property type="component" value="Chromosome"/>
</dbReference>
<reference evidence="2 3" key="2">
    <citation type="journal article" date="2022" name="Arch. Microbiol.">
        <title>Rhodococcus pseudokoreensis sp. nov. isolated from the rhizosphere of young M26 apple rootstocks.</title>
        <authorList>
            <person name="Kampfer P."/>
            <person name="Glaeser S.P."/>
            <person name="Blom J."/>
            <person name="Wolf J."/>
            <person name="Benning S."/>
            <person name="Schloter M."/>
            <person name="Neumann-Schaal M."/>
        </authorList>
    </citation>
    <scope>NUCLEOTIDE SEQUENCE [LARGE SCALE GENOMIC DNA]</scope>
    <source>
        <strain evidence="2 3">R79</strain>
    </source>
</reference>
<keyword evidence="3" id="KW-1185">Reference proteome</keyword>
<protein>
    <submittedName>
        <fullName evidence="2">Nuclear transport factor 2 family protein</fullName>
    </submittedName>
</protein>
<dbReference type="InterPro" id="IPR037401">
    <property type="entry name" value="SnoaL-like"/>
</dbReference>
<dbReference type="Gene3D" id="3.10.450.50">
    <property type="match status" value="1"/>
</dbReference>
<sequence length="144" mass="15739">MSTGTGEVDAATVAELHQLYGRQSHFIDGGDTSGWAQTFTDDGEFHSPSYPEPVAGTDALIAFAERFHAAARAANEVHRHVITNLAIDEPGEGAATVRAYLQIVATSIGGESRLVRMTTFTDRVVRVGDRWRIARRDVRRDDAQ</sequence>
<dbReference type="Pfam" id="PF13577">
    <property type="entry name" value="SnoaL_4"/>
    <property type="match status" value="1"/>
</dbReference>
<dbReference type="InterPro" id="IPR032710">
    <property type="entry name" value="NTF2-like_dom_sf"/>
</dbReference>
<dbReference type="SUPFAM" id="SSF54427">
    <property type="entry name" value="NTF2-like"/>
    <property type="match status" value="1"/>
</dbReference>
<evidence type="ECO:0000313" key="2">
    <source>
        <dbReference type="EMBL" id="QSE93213.1"/>
    </source>
</evidence>
<dbReference type="RefSeq" id="WP_206009805.1">
    <property type="nucleotide sequence ID" value="NZ_CP070619.1"/>
</dbReference>
<name>A0A974WAH1_9NOCA</name>
<dbReference type="EMBL" id="CP070619">
    <property type="protein sequence ID" value="QSE93213.1"/>
    <property type="molecule type" value="Genomic_DNA"/>
</dbReference>
<reference evidence="2 3" key="1">
    <citation type="journal article" date="2021" name="Microbiol. Resour. Announc.">
        <title>Complete Genome Sequences of Two Rhodococcus sp. Strains with Large and Linear Chromosomes, Isolated from Apple Rhizosphere.</title>
        <authorList>
            <person name="Benning S."/>
            <person name="Brugnone N."/>
            <person name="Siani R."/>
            <person name="Kublik S."/>
            <person name="Schloter M."/>
            <person name="Rad V."/>
        </authorList>
    </citation>
    <scope>NUCLEOTIDE SEQUENCE [LARGE SCALE GENOMIC DNA]</scope>
    <source>
        <strain evidence="2 3">R79</strain>
    </source>
</reference>
<accession>A0A974WAH1</accession>
<feature type="domain" description="SnoaL-like" evidence="1">
    <location>
        <begin position="11"/>
        <end position="137"/>
    </location>
</feature>
<organism evidence="2 3">
    <name type="scientific">Rhodococcus pseudokoreensis</name>
    <dbReference type="NCBI Taxonomy" id="2811421"/>
    <lineage>
        <taxon>Bacteria</taxon>
        <taxon>Bacillati</taxon>
        <taxon>Actinomycetota</taxon>
        <taxon>Actinomycetes</taxon>
        <taxon>Mycobacteriales</taxon>
        <taxon>Nocardiaceae</taxon>
        <taxon>Rhodococcus</taxon>
    </lineage>
</organism>